<evidence type="ECO:0000256" key="1">
    <source>
        <dbReference type="SAM" id="MobiDB-lite"/>
    </source>
</evidence>
<dbReference type="EMBL" id="GG738863">
    <property type="protein sequence ID" value="EFC45355.1"/>
    <property type="molecule type" value="Genomic_DNA"/>
</dbReference>
<gene>
    <name evidence="2" type="ORF">NAEGRDRAFT_66666</name>
</gene>
<evidence type="ECO:0000313" key="2">
    <source>
        <dbReference type="EMBL" id="EFC45355.1"/>
    </source>
</evidence>
<evidence type="ECO:0000313" key="3">
    <source>
        <dbReference type="Proteomes" id="UP000006671"/>
    </source>
</evidence>
<keyword evidence="3" id="KW-1185">Reference proteome</keyword>
<dbReference type="KEGG" id="ngr:NAEGRDRAFT_66666"/>
<reference evidence="2 3" key="1">
    <citation type="journal article" date="2010" name="Cell">
        <title>The genome of Naegleria gruberi illuminates early eukaryotic versatility.</title>
        <authorList>
            <person name="Fritz-Laylin L.K."/>
            <person name="Prochnik S.E."/>
            <person name="Ginger M.L."/>
            <person name="Dacks J.B."/>
            <person name="Carpenter M.L."/>
            <person name="Field M.C."/>
            <person name="Kuo A."/>
            <person name="Paredez A."/>
            <person name="Chapman J."/>
            <person name="Pham J."/>
            <person name="Shu S."/>
            <person name="Neupane R."/>
            <person name="Cipriano M."/>
            <person name="Mancuso J."/>
            <person name="Tu H."/>
            <person name="Salamov A."/>
            <person name="Lindquist E."/>
            <person name="Shapiro H."/>
            <person name="Lucas S."/>
            <person name="Grigoriev I.V."/>
            <person name="Cande W.Z."/>
            <person name="Fulton C."/>
            <person name="Rokhsar D.S."/>
            <person name="Dawson S.C."/>
        </authorList>
    </citation>
    <scope>NUCLEOTIDE SEQUENCE [LARGE SCALE GENOMIC DNA]</scope>
    <source>
        <strain evidence="2 3">NEG-M</strain>
    </source>
</reference>
<dbReference type="RefSeq" id="XP_002678099.1">
    <property type="nucleotide sequence ID" value="XM_002678053.1"/>
</dbReference>
<name>D2VCR5_NAEGR</name>
<accession>D2VCR5</accession>
<dbReference type="GeneID" id="8852940"/>
<dbReference type="Gene3D" id="3.30.70.1230">
    <property type="entry name" value="Nucleotide cyclase"/>
    <property type="match status" value="1"/>
</dbReference>
<dbReference type="SUPFAM" id="SSF55073">
    <property type="entry name" value="Nucleotide cyclase"/>
    <property type="match status" value="1"/>
</dbReference>
<feature type="compositionally biased region" description="Low complexity" evidence="1">
    <location>
        <begin position="123"/>
        <end position="133"/>
    </location>
</feature>
<dbReference type="OrthoDB" id="10323771at2759"/>
<dbReference type="VEuPathDB" id="AmoebaDB:NAEGRDRAFT_66666"/>
<protein>
    <submittedName>
        <fullName evidence="2">Predicted protein</fullName>
    </submittedName>
</protein>
<proteinExistence type="predicted"/>
<dbReference type="InParanoid" id="D2VCR5"/>
<dbReference type="Proteomes" id="UP000006671">
    <property type="component" value="Unassembled WGS sequence"/>
</dbReference>
<sequence length="516" mass="58289">MKSLRFDAIQKLSSILYEFIPLYVAFNELNNLMKDIRPFIPESITRQSDEEVLDLDEEERRNKQMIEMRKKLMPIAKKIAAQQKPITKVITVQKSKSRVDLNTLKPNINEQKTNEQKPVESITPQQKPQQQTPMASSLLDPNLEERPNSAVDKLRNAVSKAVAKATKPRIEGSLSLQINVNLHDNMSEVSSVFNSSREFGSNLGSGFSPEFKKNFGLGLTSHITTIIIIQFRNFDGKSYPNTADLLSVFTLLFQKVQSVSRQFRGRTAIITPKVLMISFEVGKNAERNALLCALQLEKQMQSVNTQLTEQVNLPPVEFGIGVSRSECLVGNIGTAAVRYSALIGACSSNALRLAALCAYFGTSILTDESLTLALNIGFITRAVHFMHKKSILDEKLCLDDDDVNKQTIFQLLGERKILDDEWFYEIQQQEQNNLYKEFDQAFELLRGDVNMTLLKEICGVFEAYSSKHPTDKVVSLLYAQLSKYLQYDAEEVVEAIRAFSLEKTDIPLHTDPSFIL</sequence>
<dbReference type="InterPro" id="IPR029787">
    <property type="entry name" value="Nucleotide_cyclase"/>
</dbReference>
<organism evidence="3">
    <name type="scientific">Naegleria gruberi</name>
    <name type="common">Amoeba</name>
    <dbReference type="NCBI Taxonomy" id="5762"/>
    <lineage>
        <taxon>Eukaryota</taxon>
        <taxon>Discoba</taxon>
        <taxon>Heterolobosea</taxon>
        <taxon>Tetramitia</taxon>
        <taxon>Eutetramitia</taxon>
        <taxon>Vahlkampfiidae</taxon>
        <taxon>Naegleria</taxon>
    </lineage>
</organism>
<dbReference type="AlphaFoldDB" id="D2VCR5"/>
<feature type="region of interest" description="Disordered" evidence="1">
    <location>
        <begin position="104"/>
        <end position="149"/>
    </location>
</feature>